<sequence>MRPKLLDRVPPRLRAAVLRVGFNLYPSYRASGGRVVHVARDLRSIRVMLRHSWRTVNPAGAIFGGAMYAATDPMFAMLLALQLDHDVVVWDKAGQIRHRRPGRSHLYADFHIDETTVAGVREELRERGEAERVFRVELRDGHGRVHVELEKTVYCATRAHYREKLARTPAP</sequence>
<dbReference type="Pfam" id="PF14539">
    <property type="entry name" value="DUF4442"/>
    <property type="match status" value="1"/>
</dbReference>
<comment type="caution">
    <text evidence="1">The sequence shown here is derived from an EMBL/GenBank/DDBJ whole genome shotgun (WGS) entry which is preliminary data.</text>
</comment>
<evidence type="ECO:0000313" key="2">
    <source>
        <dbReference type="Proteomes" id="UP000241193"/>
    </source>
</evidence>
<dbReference type="EMBL" id="PZKC01000009">
    <property type="protein sequence ID" value="PTD95941.1"/>
    <property type="molecule type" value="Genomic_DNA"/>
</dbReference>
<dbReference type="InterPro" id="IPR029069">
    <property type="entry name" value="HotDog_dom_sf"/>
</dbReference>
<organism evidence="1 2">
    <name type="scientific">Pseudothauera lacus</name>
    <dbReference type="NCBI Taxonomy" id="2136175"/>
    <lineage>
        <taxon>Bacteria</taxon>
        <taxon>Pseudomonadati</taxon>
        <taxon>Pseudomonadota</taxon>
        <taxon>Betaproteobacteria</taxon>
        <taxon>Rhodocyclales</taxon>
        <taxon>Zoogloeaceae</taxon>
        <taxon>Pseudothauera</taxon>
    </lineage>
</organism>
<reference evidence="1 2" key="1">
    <citation type="submission" date="2018-03" db="EMBL/GenBank/DDBJ databases">
        <authorList>
            <person name="Keele B.F."/>
        </authorList>
    </citation>
    <scope>NUCLEOTIDE SEQUENCE [LARGE SCALE GENOMIC DNA]</scope>
    <source>
        <strain evidence="1 2">D20</strain>
    </source>
</reference>
<dbReference type="RefSeq" id="WP_107493906.1">
    <property type="nucleotide sequence ID" value="NZ_PZKC01000009.1"/>
</dbReference>
<gene>
    <name evidence="1" type="ORF">C8261_11710</name>
</gene>
<dbReference type="OrthoDB" id="9814774at2"/>
<dbReference type="Proteomes" id="UP000241193">
    <property type="component" value="Unassembled WGS sequence"/>
</dbReference>
<protein>
    <submittedName>
        <fullName evidence="1">DUF4442 domain-containing protein</fullName>
    </submittedName>
</protein>
<accession>A0A2T4IDU0</accession>
<keyword evidence="2" id="KW-1185">Reference proteome</keyword>
<dbReference type="SUPFAM" id="SSF54637">
    <property type="entry name" value="Thioesterase/thiol ester dehydrase-isomerase"/>
    <property type="match status" value="1"/>
</dbReference>
<dbReference type="AlphaFoldDB" id="A0A2T4IDU0"/>
<dbReference type="InterPro" id="IPR027961">
    <property type="entry name" value="DUF4442"/>
</dbReference>
<dbReference type="Gene3D" id="3.10.129.10">
    <property type="entry name" value="Hotdog Thioesterase"/>
    <property type="match status" value="1"/>
</dbReference>
<proteinExistence type="predicted"/>
<name>A0A2T4IDU0_9RHOO</name>
<reference evidence="1 2" key="2">
    <citation type="submission" date="2018-04" db="EMBL/GenBank/DDBJ databases">
        <title>Thauera lacus sp. nov., isolated from an saline lake in Inner Mongolia, China.</title>
        <authorList>
            <person name="Liang Q.-Y."/>
        </authorList>
    </citation>
    <scope>NUCLEOTIDE SEQUENCE [LARGE SCALE GENOMIC DNA]</scope>
    <source>
        <strain evidence="1 2">D20</strain>
    </source>
</reference>
<evidence type="ECO:0000313" key="1">
    <source>
        <dbReference type="EMBL" id="PTD95941.1"/>
    </source>
</evidence>